<proteinExistence type="inferred from homology"/>
<protein>
    <submittedName>
        <fullName evidence="4">Dinuclear metal center YbgI/SA1388 family protein</fullName>
    </submittedName>
</protein>
<gene>
    <name evidence="4" type="ORF">EDC62_1389</name>
</gene>
<feature type="binding site" evidence="3">
    <location>
        <position position="110"/>
    </location>
    <ligand>
        <name>a divalent metal cation</name>
        <dbReference type="ChEBI" id="CHEBI:60240"/>
        <label>1</label>
    </ligand>
</feature>
<dbReference type="Gene3D" id="3.40.1390.30">
    <property type="entry name" value="NIF3 (NGG1p interacting factor 3)-like"/>
    <property type="match status" value="2"/>
</dbReference>
<sequence length="297" mass="32418">MRHPHGCGPIVGVQFSAPALRPTRLADNVRMTDSTAHTPGSTAAGSIDRDRLALEFDRLLEPARFRDYGPNGLQVEGRPIVRRIVSGVTASRALIEAAIEADADAIFVHHGLFWRGQDGRVTGWLRQRLALLLRHEINLYAYHLPLDAHPDLGNNAQLARRLGWTITGRFGEQDLGCIGRWSTAARSWRAQDLAQHLERTLARRVTAVLPHDEPIERVAWCTGGAQAYFEAAIAAGAQVFVTGEISEPQAHLARETGVAYLACGHHATERYGAPAVAAAVAALHGLEHRFIDIDNPA</sequence>
<dbReference type="Pfam" id="PF01784">
    <property type="entry name" value="DUF34_NIF3"/>
    <property type="match status" value="1"/>
</dbReference>
<comment type="similarity">
    <text evidence="1">Belongs to the GTP cyclohydrolase I type 2/NIF3 family.</text>
</comment>
<reference evidence="4 5" key="1">
    <citation type="submission" date="2018-11" db="EMBL/GenBank/DDBJ databases">
        <title>Genomic Encyclopedia of Type Strains, Phase IV (KMG-IV): sequencing the most valuable type-strain genomes for metagenomic binning, comparative biology and taxonomic classification.</title>
        <authorList>
            <person name="Goeker M."/>
        </authorList>
    </citation>
    <scope>NUCLEOTIDE SEQUENCE [LARGE SCALE GENOMIC DNA]</scope>
    <source>
        <strain evidence="4 5">DSM 101684</strain>
    </source>
</reference>
<name>A0A3N4V0Z8_9BURK</name>
<feature type="binding site" evidence="3">
    <location>
        <position position="265"/>
    </location>
    <ligand>
        <name>a divalent metal cation</name>
        <dbReference type="ChEBI" id="CHEBI:60240"/>
        <label>1</label>
    </ligand>
</feature>
<dbReference type="InterPro" id="IPR002678">
    <property type="entry name" value="DUF34/NIF3"/>
</dbReference>
<feature type="binding site" evidence="3">
    <location>
        <position position="109"/>
    </location>
    <ligand>
        <name>a divalent metal cation</name>
        <dbReference type="ChEBI" id="CHEBI:60240"/>
        <label>1</label>
    </ligand>
</feature>
<dbReference type="GO" id="GO:0046872">
    <property type="term" value="F:metal ion binding"/>
    <property type="evidence" value="ECO:0007669"/>
    <property type="project" value="UniProtKB-KW"/>
</dbReference>
<dbReference type="EMBL" id="RKQL01000003">
    <property type="protein sequence ID" value="RPE67510.1"/>
    <property type="molecule type" value="Genomic_DNA"/>
</dbReference>
<dbReference type="PANTHER" id="PTHR13799">
    <property type="entry name" value="NGG1 INTERACTING FACTOR 3"/>
    <property type="match status" value="1"/>
</dbReference>
<comment type="caution">
    <text evidence="4">The sequence shown here is derived from an EMBL/GenBank/DDBJ whole genome shotgun (WGS) entry which is preliminary data.</text>
</comment>
<dbReference type="Proteomes" id="UP000272193">
    <property type="component" value="Unassembled WGS sequence"/>
</dbReference>
<dbReference type="AlphaFoldDB" id="A0A3N4V0Z8"/>
<dbReference type="NCBIfam" id="TIGR00486">
    <property type="entry name" value="YbgI_SA1388"/>
    <property type="match status" value="1"/>
</dbReference>
<dbReference type="SUPFAM" id="SSF102705">
    <property type="entry name" value="NIF3 (NGG1p interacting factor 3)-like"/>
    <property type="match status" value="1"/>
</dbReference>
<dbReference type="PANTHER" id="PTHR13799:SF14">
    <property type="entry name" value="GTP CYCLOHYDROLASE 1 TYPE 2 HOMOLOG"/>
    <property type="match status" value="1"/>
</dbReference>
<dbReference type="GO" id="GO:0005737">
    <property type="term" value="C:cytoplasm"/>
    <property type="evidence" value="ECO:0007669"/>
    <property type="project" value="TreeGrafter"/>
</dbReference>
<keyword evidence="5" id="KW-1185">Reference proteome</keyword>
<accession>A0A3N4V0Z8</accession>
<evidence type="ECO:0000256" key="2">
    <source>
        <dbReference type="ARBA" id="ARBA00022723"/>
    </source>
</evidence>
<keyword evidence="2 3" id="KW-0479">Metal-binding</keyword>
<evidence type="ECO:0000256" key="3">
    <source>
        <dbReference type="PIRSR" id="PIRSR602678-1"/>
    </source>
</evidence>
<evidence type="ECO:0000313" key="4">
    <source>
        <dbReference type="EMBL" id="RPE67510.1"/>
    </source>
</evidence>
<feature type="binding site" evidence="3">
    <location>
        <position position="269"/>
    </location>
    <ligand>
        <name>a divalent metal cation</name>
        <dbReference type="ChEBI" id="CHEBI:60240"/>
        <label>1</label>
    </ligand>
</feature>
<dbReference type="InterPro" id="IPR036069">
    <property type="entry name" value="DUF34/NIF3_sf"/>
</dbReference>
<evidence type="ECO:0000256" key="1">
    <source>
        <dbReference type="ARBA" id="ARBA00006964"/>
    </source>
</evidence>
<feature type="binding site" evidence="3">
    <location>
        <position position="147"/>
    </location>
    <ligand>
        <name>a divalent metal cation</name>
        <dbReference type="ChEBI" id="CHEBI:60240"/>
        <label>1</label>
    </ligand>
</feature>
<evidence type="ECO:0000313" key="5">
    <source>
        <dbReference type="Proteomes" id="UP000272193"/>
    </source>
</evidence>
<organism evidence="4 5">
    <name type="scientific">Tibeticola sediminis</name>
    <dbReference type="NCBI Taxonomy" id="1917811"/>
    <lineage>
        <taxon>Bacteria</taxon>
        <taxon>Pseudomonadati</taxon>
        <taxon>Pseudomonadota</taxon>
        <taxon>Betaproteobacteria</taxon>
        <taxon>Burkholderiales</taxon>
        <taxon>Comamonadaceae</taxon>
        <taxon>Tibeticola</taxon>
    </lineage>
</organism>